<dbReference type="Gramene" id="ONI09578">
    <property type="protein sequence ID" value="ONI09578"/>
    <property type="gene ID" value="PRUPE_5G245800"/>
</dbReference>
<evidence type="ECO:0000313" key="3">
    <source>
        <dbReference type="Proteomes" id="UP000006882"/>
    </source>
</evidence>
<name>A0A251PDD1_PRUPE</name>
<dbReference type="AlphaFoldDB" id="A0A251PDD1"/>
<evidence type="ECO:0000256" key="1">
    <source>
        <dbReference type="SAM" id="MobiDB-lite"/>
    </source>
</evidence>
<organism evidence="2 3">
    <name type="scientific">Prunus persica</name>
    <name type="common">Peach</name>
    <name type="synonym">Amygdalus persica</name>
    <dbReference type="NCBI Taxonomy" id="3760"/>
    <lineage>
        <taxon>Eukaryota</taxon>
        <taxon>Viridiplantae</taxon>
        <taxon>Streptophyta</taxon>
        <taxon>Embryophyta</taxon>
        <taxon>Tracheophyta</taxon>
        <taxon>Spermatophyta</taxon>
        <taxon>Magnoliopsida</taxon>
        <taxon>eudicotyledons</taxon>
        <taxon>Gunneridae</taxon>
        <taxon>Pentapetalae</taxon>
        <taxon>rosids</taxon>
        <taxon>fabids</taxon>
        <taxon>Rosales</taxon>
        <taxon>Rosaceae</taxon>
        <taxon>Amygdaloideae</taxon>
        <taxon>Amygdaleae</taxon>
        <taxon>Prunus</taxon>
    </lineage>
</organism>
<evidence type="ECO:0000313" key="2">
    <source>
        <dbReference type="EMBL" id="ONI09578.1"/>
    </source>
</evidence>
<keyword evidence="3" id="KW-1185">Reference proteome</keyword>
<sequence length="66" mass="7496">MKVYYIPKDPYDITYVKAKHMRPRPNTSNPNMPLGSLSKVSSSYGTQGRSQDCLAGWFLTLLQKSQ</sequence>
<accession>A0A251PDD1</accession>
<dbReference type="Proteomes" id="UP000006882">
    <property type="component" value="Chromosome G5"/>
</dbReference>
<feature type="region of interest" description="Disordered" evidence="1">
    <location>
        <begin position="21"/>
        <end position="43"/>
    </location>
</feature>
<gene>
    <name evidence="2" type="ORF">PRUPE_5G245800</name>
</gene>
<reference evidence="2 3" key="1">
    <citation type="journal article" date="2013" name="Nat. Genet.">
        <title>The high-quality draft genome of peach (Prunus persica) identifies unique patterns of genetic diversity, domestication and genome evolution.</title>
        <authorList>
            <consortium name="International Peach Genome Initiative"/>
            <person name="Verde I."/>
            <person name="Abbott A.G."/>
            <person name="Scalabrin S."/>
            <person name="Jung S."/>
            <person name="Shu S."/>
            <person name="Marroni F."/>
            <person name="Zhebentyayeva T."/>
            <person name="Dettori M.T."/>
            <person name="Grimwood J."/>
            <person name="Cattonaro F."/>
            <person name="Zuccolo A."/>
            <person name="Rossini L."/>
            <person name="Jenkins J."/>
            <person name="Vendramin E."/>
            <person name="Meisel L.A."/>
            <person name="Decroocq V."/>
            <person name="Sosinski B."/>
            <person name="Prochnik S."/>
            <person name="Mitros T."/>
            <person name="Policriti A."/>
            <person name="Cipriani G."/>
            <person name="Dondini L."/>
            <person name="Ficklin S."/>
            <person name="Goodstein D.M."/>
            <person name="Xuan P."/>
            <person name="Del Fabbro C."/>
            <person name="Aramini V."/>
            <person name="Copetti D."/>
            <person name="Gonzalez S."/>
            <person name="Horner D.S."/>
            <person name="Falchi R."/>
            <person name="Lucas S."/>
            <person name="Mica E."/>
            <person name="Maldonado J."/>
            <person name="Lazzari B."/>
            <person name="Bielenberg D."/>
            <person name="Pirona R."/>
            <person name="Miculan M."/>
            <person name="Barakat A."/>
            <person name="Testolin R."/>
            <person name="Stella A."/>
            <person name="Tartarini S."/>
            <person name="Tonutti P."/>
            <person name="Arus P."/>
            <person name="Orellana A."/>
            <person name="Wells C."/>
            <person name="Main D."/>
            <person name="Vizzotto G."/>
            <person name="Silva H."/>
            <person name="Salamini F."/>
            <person name="Schmutz J."/>
            <person name="Morgante M."/>
            <person name="Rokhsar D.S."/>
        </authorList>
    </citation>
    <scope>NUCLEOTIDE SEQUENCE [LARGE SCALE GENOMIC DNA]</scope>
    <source>
        <strain evidence="3">cv. Nemared</strain>
    </source>
</reference>
<dbReference type="EMBL" id="CM007655">
    <property type="protein sequence ID" value="ONI09578.1"/>
    <property type="molecule type" value="Genomic_DNA"/>
</dbReference>
<protein>
    <submittedName>
        <fullName evidence="2">Uncharacterized protein</fullName>
    </submittedName>
</protein>
<proteinExistence type="predicted"/>